<gene>
    <name evidence="7" type="ORF">L915_01731</name>
</gene>
<evidence type="ECO:0000256" key="4">
    <source>
        <dbReference type="PROSITE-ProRule" id="PRU01371"/>
    </source>
</evidence>
<feature type="non-terminal residue" evidence="7">
    <location>
        <position position="1"/>
    </location>
</feature>
<evidence type="ECO:0000256" key="3">
    <source>
        <dbReference type="ARBA" id="ARBA00022833"/>
    </source>
</evidence>
<proteinExistence type="predicted"/>
<reference evidence="7" key="1">
    <citation type="submission" date="2013-11" db="EMBL/GenBank/DDBJ databases">
        <title>The Genome Sequence of Phytophthora parasitica CJ02B3.</title>
        <authorList>
            <consortium name="The Broad Institute Genomics Platform"/>
            <person name="Russ C."/>
            <person name="Tyler B."/>
            <person name="Panabieres F."/>
            <person name="Shan W."/>
            <person name="Tripathy S."/>
            <person name="Grunwald N."/>
            <person name="Machado M."/>
            <person name="Johnson C.S."/>
            <person name="Arredondo F."/>
            <person name="Hong C."/>
            <person name="Coffey M."/>
            <person name="Young S.K."/>
            <person name="Zeng Q."/>
            <person name="Gargeya S."/>
            <person name="Fitzgerald M."/>
            <person name="Abouelleil A."/>
            <person name="Alvarado L."/>
            <person name="Chapman S.B."/>
            <person name="Gainer-Dewar J."/>
            <person name="Goldberg J."/>
            <person name="Griggs A."/>
            <person name="Gujja S."/>
            <person name="Hansen M."/>
            <person name="Howarth C."/>
            <person name="Imamovic A."/>
            <person name="Ireland A."/>
            <person name="Larimer J."/>
            <person name="McCowan C."/>
            <person name="Murphy C."/>
            <person name="Pearson M."/>
            <person name="Poon T.W."/>
            <person name="Priest M."/>
            <person name="Roberts A."/>
            <person name="Saif S."/>
            <person name="Shea T."/>
            <person name="Sykes S."/>
            <person name="Wortman J."/>
            <person name="Nusbaum C."/>
            <person name="Birren B."/>
        </authorList>
    </citation>
    <scope>NUCLEOTIDE SEQUENCE [LARGE SCALE GENOMIC DNA]</scope>
    <source>
        <strain evidence="7">CJ02B3</strain>
    </source>
</reference>
<accession>W2HLG8</accession>
<name>W2HLG8_PHYNI</name>
<dbReference type="PROSITE" id="PS52027">
    <property type="entry name" value="ZF_C2HC_C3H"/>
    <property type="match status" value="1"/>
</dbReference>
<protein>
    <recommendedName>
        <fullName evidence="6">C2HC/C3H-type domain-containing protein</fullName>
    </recommendedName>
</protein>
<keyword evidence="2 4" id="KW-0863">Zinc-finger</keyword>
<feature type="compositionally biased region" description="Basic and acidic residues" evidence="5">
    <location>
        <begin position="70"/>
        <end position="79"/>
    </location>
</feature>
<dbReference type="EMBL" id="KI684350">
    <property type="protein sequence ID" value="ETK95336.1"/>
    <property type="molecule type" value="Genomic_DNA"/>
</dbReference>
<dbReference type="Pfam" id="PF13913">
    <property type="entry name" value="zf-C2HC_2"/>
    <property type="match status" value="1"/>
</dbReference>
<dbReference type="GO" id="GO:0008270">
    <property type="term" value="F:zinc ion binding"/>
    <property type="evidence" value="ECO:0007669"/>
    <property type="project" value="UniProtKB-KW"/>
</dbReference>
<dbReference type="InterPro" id="IPR049899">
    <property type="entry name" value="Znf_C2HC_C3H"/>
</dbReference>
<feature type="compositionally biased region" description="Polar residues" evidence="5">
    <location>
        <begin position="128"/>
        <end position="149"/>
    </location>
</feature>
<keyword evidence="3" id="KW-0862">Zinc</keyword>
<feature type="region of interest" description="Disordered" evidence="5">
    <location>
        <begin position="124"/>
        <end position="149"/>
    </location>
</feature>
<feature type="domain" description="C2HC/C3H-type" evidence="6">
    <location>
        <begin position="17"/>
        <end position="46"/>
    </location>
</feature>
<organism evidence="7">
    <name type="scientific">Phytophthora nicotianae</name>
    <name type="common">Potato buckeye rot agent</name>
    <name type="synonym">Phytophthora parasitica</name>
    <dbReference type="NCBI Taxonomy" id="4792"/>
    <lineage>
        <taxon>Eukaryota</taxon>
        <taxon>Sar</taxon>
        <taxon>Stramenopiles</taxon>
        <taxon>Oomycota</taxon>
        <taxon>Peronosporomycetes</taxon>
        <taxon>Peronosporales</taxon>
        <taxon>Peronosporaceae</taxon>
        <taxon>Phytophthora</taxon>
    </lineage>
</organism>
<evidence type="ECO:0000256" key="1">
    <source>
        <dbReference type="ARBA" id="ARBA00022723"/>
    </source>
</evidence>
<evidence type="ECO:0000259" key="6">
    <source>
        <dbReference type="PROSITE" id="PS52027"/>
    </source>
</evidence>
<sequence length="149" mass="16759">NRTQVAPMDLNTPDPDGRVRCKVCERAFAQDRISKHQSVCHGKPRSKENHKPKQRSVLPVRQEQTSTMDSVKRNVERPLRIQRAPAQPRGVSFGCVPNRNNRVELRDITPCQYRRYPGAQAMHGGGCDTSNASSASNPLATNPLMTMRR</sequence>
<dbReference type="AlphaFoldDB" id="W2HLG8"/>
<keyword evidence="1" id="KW-0479">Metal-binding</keyword>
<evidence type="ECO:0000256" key="5">
    <source>
        <dbReference type="SAM" id="MobiDB-lite"/>
    </source>
</evidence>
<dbReference type="Gene3D" id="3.30.160.60">
    <property type="entry name" value="Classic Zinc Finger"/>
    <property type="match status" value="1"/>
</dbReference>
<evidence type="ECO:0000256" key="2">
    <source>
        <dbReference type="ARBA" id="ARBA00022771"/>
    </source>
</evidence>
<dbReference type="Proteomes" id="UP000053236">
    <property type="component" value="Unassembled WGS sequence"/>
</dbReference>
<feature type="region of interest" description="Disordered" evidence="5">
    <location>
        <begin position="32"/>
        <end position="94"/>
    </location>
</feature>
<evidence type="ECO:0000313" key="7">
    <source>
        <dbReference type="EMBL" id="ETK95336.1"/>
    </source>
</evidence>